<accession>A0A7J5TV30</accession>
<dbReference type="RefSeq" id="WP_152125963.1">
    <property type="nucleotide sequence ID" value="NZ_WELI01000009.1"/>
</dbReference>
<gene>
    <name evidence="9" type="ORF">F5984_19855</name>
</gene>
<organism evidence="9 10">
    <name type="scientific">Rudanella paleaurantiibacter</name>
    <dbReference type="NCBI Taxonomy" id="2614655"/>
    <lineage>
        <taxon>Bacteria</taxon>
        <taxon>Pseudomonadati</taxon>
        <taxon>Bacteroidota</taxon>
        <taxon>Cytophagia</taxon>
        <taxon>Cytophagales</taxon>
        <taxon>Cytophagaceae</taxon>
        <taxon>Rudanella</taxon>
    </lineage>
</organism>
<keyword evidence="3" id="KW-0547">Nucleotide-binding</keyword>
<dbReference type="GO" id="GO:0007018">
    <property type="term" value="P:microtubule-based movement"/>
    <property type="evidence" value="ECO:0007669"/>
    <property type="project" value="InterPro"/>
</dbReference>
<dbReference type="PANTHER" id="PTHR47969:SF15">
    <property type="entry name" value="CHROMOSOME-ASSOCIATED KINESIN KIF4A-RELATED"/>
    <property type="match status" value="1"/>
</dbReference>
<evidence type="ECO:0000313" key="10">
    <source>
        <dbReference type="Proteomes" id="UP000488299"/>
    </source>
</evidence>
<evidence type="ECO:0000256" key="1">
    <source>
        <dbReference type="ARBA" id="ARBA00004496"/>
    </source>
</evidence>
<name>A0A7J5TV30_9BACT</name>
<dbReference type="GO" id="GO:0051231">
    <property type="term" value="P:spindle elongation"/>
    <property type="evidence" value="ECO:0007669"/>
    <property type="project" value="TreeGrafter"/>
</dbReference>
<keyword evidence="8" id="KW-0812">Transmembrane</keyword>
<proteinExistence type="predicted"/>
<feature type="region of interest" description="Disordered" evidence="7">
    <location>
        <begin position="1315"/>
        <end position="1352"/>
    </location>
</feature>
<feature type="transmembrane region" description="Helical" evidence="8">
    <location>
        <begin position="155"/>
        <end position="176"/>
    </location>
</feature>
<sequence>MAINLNEEATLTLKGNTRDFSNEITQLETKAKSLKQTLKEIETTGTGKGSEEWKKYKAELAGVNTELGKTRKEVDLSKLTYGQLSTLVKQLNRDLKGLVPGTEDFVKATNRLNEAKARLSDVDKQVKAINKESTAMGEPTRWQRIGNGIGIMSKAFAAFFALEIVGYIIGIGRAIFETTGKFERYEKVLTNALGSEKAAKQSMEAIKKMAASTAFSVDELTDGYVKLVNRGMKPSQKEMMAMADLAASQGKKFDELVEAALDAQTGEFERLKEFGIRASKSGDQVTLSFKGMNQVVKNTPEAIQGALTKFGEMKGVAGQNAEMMKTLEGQLSNVGDSFDSLKVAVGDKLRPVFVGTLSVFGMATQWLGKIVEASDPVIAVFDDLFDAVGGLVSSFLSMIRSVFPQTISGSNALGLAMKGIGLVLRALLVPIQIGISAMMEFYQIMTGVIYAGKALVKVLAGDFGGAVSSFEQSKKAFGSVGDAAKANFDKMKKGWQEAMVDTPNKTAVEAVFAAKDTEKKRQEGMTEEQKKAADKRAKEAEKQRKKEEKDHQKHLDEVQKANQKALEDLAKLEADAHIASIKDEMQREFAKLMAKRDLDAEEIGRGIQDQKIKDQQIANLDKKLQEDIARVHAEFAEKKKKKDEEVAQKRLEVEKNIIAQEQQAENALFDWREMMAKNNATKLAQVHKERSDKQYELTLSRLKAEEAAEVAKARREIADQEQLDRAITAIEARYHNERLVQEKKHADEVDKINRDLQEKKKAAWSNAGNAFSALLKGDLSAFTEYASKIVQGEQQAWQKRLGENQEKYAAVAQMATAAVQFLNQLEQQKAERAIAAARKERDEKVALLNDRLAAEKAAQDAAEAEKQRVTQESNDKIQAIKSAAESNISSLEQQYRQLSSSEEKAKLNEQLAGYKENAEGKKEAAKQAAQEAIDAAELEAKQSIEAAQKAEKAAIKAAQNEKDGKIDAAEAARDAEIEAIKKRTDVDSETRKKMLAEAQDRFEKEKKMAQDEAQLKIDQAKDTAKAQTDLAKDTAKTKIELAKDQQEAELKAIEAIQKGDEKAAKEILANAKKDAQEKIRLAKEEAEKKIDEAEREKREKLKKVEAEKQARIQNQKELNRSIESENAKAKQKEADAKRKAWEAQKKADIASALIAGALATLKALASGPFPLNIVFAAATAVMTGVQVAMIKRQPAPAFKQGGFLAQGPAHGSSYGKGGIALIRRDSGQEVGEMEGDEAIISKEQTQANWPIISRMFSNARTPGRSRQPVYRDAAGRRAFQAGGLLEPLAYGQMYLFGSKAKKAAKKAEEEAAQAAAEQEAASFDASGAGDYSAGGEGDVEGMADAKAAGEEAKKQGQEQLKLLGEIRDAIKQSDTGMAIANLESSLLRALNDGFMSQRQAIALMALNTARALEQVEDTTSTGLAKLDQTITDSMTGLARSLALALMRSTNQQGSDSEKLVEEIRASATKISDELTRALEANATKTSSAVNSARLTNALAVTNLTLKLVEGFDRMGTDSLRELDRLGNRIETSDQALADQLELAVQKASTNSLRGMEALGKMTSKSLDDLSKATTKSLDALSDDVVKELKTLNRDTSKALDSLSIDVTQALDLLNRDTSNMLVDLRDRTERALDDSATRTTRSVDAMAGEVRALKGSINAVEGAVYQVRGAVQGVEGAVYGTNQAGRLDALIAGISTFGSTK</sequence>
<keyword evidence="5 6" id="KW-0175">Coiled coil</keyword>
<evidence type="ECO:0000256" key="6">
    <source>
        <dbReference type="SAM" id="Coils"/>
    </source>
</evidence>
<dbReference type="Proteomes" id="UP000488299">
    <property type="component" value="Unassembled WGS sequence"/>
</dbReference>
<evidence type="ECO:0000256" key="4">
    <source>
        <dbReference type="ARBA" id="ARBA00022840"/>
    </source>
</evidence>
<feature type="coiled-coil region" evidence="6">
    <location>
        <begin position="17"/>
        <end position="44"/>
    </location>
</feature>
<protein>
    <recommendedName>
        <fullName evidence="11">Tape measure protein</fullName>
    </recommendedName>
</protein>
<keyword evidence="10" id="KW-1185">Reference proteome</keyword>
<evidence type="ECO:0000256" key="5">
    <source>
        <dbReference type="ARBA" id="ARBA00023054"/>
    </source>
</evidence>
<dbReference type="CDD" id="cd06503">
    <property type="entry name" value="ATP-synt_Fo_b"/>
    <property type="match status" value="1"/>
</dbReference>
<keyword evidence="2" id="KW-0963">Cytoplasm</keyword>
<dbReference type="GO" id="GO:0003777">
    <property type="term" value="F:microtubule motor activity"/>
    <property type="evidence" value="ECO:0007669"/>
    <property type="project" value="InterPro"/>
</dbReference>
<comment type="subcellular location">
    <subcellularLocation>
        <location evidence="1">Cytoplasm</location>
    </subcellularLocation>
</comment>
<evidence type="ECO:0008006" key="11">
    <source>
        <dbReference type="Google" id="ProtNLM"/>
    </source>
</evidence>
<evidence type="ECO:0000256" key="8">
    <source>
        <dbReference type="SAM" id="Phobius"/>
    </source>
</evidence>
<evidence type="ECO:0000256" key="7">
    <source>
        <dbReference type="SAM" id="MobiDB-lite"/>
    </source>
</evidence>
<dbReference type="PANTHER" id="PTHR47969">
    <property type="entry name" value="CHROMOSOME-ASSOCIATED KINESIN KIF4A-RELATED"/>
    <property type="match status" value="1"/>
</dbReference>
<feature type="coiled-coil region" evidence="6">
    <location>
        <begin position="1036"/>
        <end position="1146"/>
    </location>
</feature>
<dbReference type="InterPro" id="IPR027640">
    <property type="entry name" value="Kinesin-like_fam"/>
</dbReference>
<keyword evidence="8" id="KW-1133">Transmembrane helix</keyword>
<evidence type="ECO:0000256" key="3">
    <source>
        <dbReference type="ARBA" id="ARBA00022741"/>
    </source>
</evidence>
<evidence type="ECO:0000313" key="9">
    <source>
        <dbReference type="EMBL" id="KAB7728012.1"/>
    </source>
</evidence>
<dbReference type="GO" id="GO:0005524">
    <property type="term" value="F:ATP binding"/>
    <property type="evidence" value="ECO:0007669"/>
    <property type="project" value="UniProtKB-KW"/>
</dbReference>
<comment type="caution">
    <text evidence="9">The sequence shown here is derived from an EMBL/GenBank/DDBJ whole genome shotgun (WGS) entry which is preliminary data.</text>
</comment>
<evidence type="ECO:0000256" key="2">
    <source>
        <dbReference type="ARBA" id="ARBA00022490"/>
    </source>
</evidence>
<dbReference type="GO" id="GO:0005875">
    <property type="term" value="C:microtubule associated complex"/>
    <property type="evidence" value="ECO:0007669"/>
    <property type="project" value="TreeGrafter"/>
</dbReference>
<feature type="region of interest" description="Disordered" evidence="7">
    <location>
        <begin position="517"/>
        <end position="556"/>
    </location>
</feature>
<keyword evidence="4" id="KW-0067">ATP-binding</keyword>
<feature type="compositionally biased region" description="Low complexity" evidence="7">
    <location>
        <begin position="1315"/>
        <end position="1333"/>
    </location>
</feature>
<keyword evidence="8" id="KW-0472">Membrane</keyword>
<feature type="coiled-coil region" evidence="6">
    <location>
        <begin position="105"/>
        <end position="132"/>
    </location>
</feature>
<feature type="coiled-coil region" evidence="6">
    <location>
        <begin position="701"/>
        <end position="762"/>
    </location>
</feature>
<dbReference type="GO" id="GO:0005737">
    <property type="term" value="C:cytoplasm"/>
    <property type="evidence" value="ECO:0007669"/>
    <property type="project" value="UniProtKB-SubCell"/>
</dbReference>
<dbReference type="EMBL" id="WELI01000009">
    <property type="protein sequence ID" value="KAB7728012.1"/>
    <property type="molecule type" value="Genomic_DNA"/>
</dbReference>
<feature type="region of interest" description="Disordered" evidence="7">
    <location>
        <begin position="946"/>
        <end position="969"/>
    </location>
</feature>
<reference evidence="9 10" key="1">
    <citation type="submission" date="2019-10" db="EMBL/GenBank/DDBJ databases">
        <title>Rudanella paleaurantiibacter sp. nov., isolated from sludge.</title>
        <authorList>
            <person name="Xu S.Q."/>
        </authorList>
    </citation>
    <scope>NUCLEOTIDE SEQUENCE [LARGE SCALE GENOMIC DNA]</scope>
    <source>
        <strain evidence="9 10">HX-22-17</strain>
    </source>
</reference>